<dbReference type="PANTHER" id="PTHR12001">
    <property type="entry name" value="GERANYLGERANYL PYROPHOSPHATE SYNTHASE"/>
    <property type="match status" value="1"/>
</dbReference>
<dbReference type="GO" id="GO:0008299">
    <property type="term" value="P:isoprenoid biosynthetic process"/>
    <property type="evidence" value="ECO:0007669"/>
    <property type="project" value="InterPro"/>
</dbReference>
<dbReference type="AlphaFoldDB" id="A0A1F6N3F3"/>
<keyword evidence="5" id="KW-0460">Magnesium</keyword>
<evidence type="ECO:0000256" key="3">
    <source>
        <dbReference type="ARBA" id="ARBA00022679"/>
    </source>
</evidence>
<keyword evidence="3 6" id="KW-0808">Transferase</keyword>
<dbReference type="GO" id="GO:0004659">
    <property type="term" value="F:prenyltransferase activity"/>
    <property type="evidence" value="ECO:0007669"/>
    <property type="project" value="InterPro"/>
</dbReference>
<name>A0A1F6N3F3_9BACT</name>
<proteinExistence type="inferred from homology"/>
<evidence type="ECO:0000256" key="1">
    <source>
        <dbReference type="ARBA" id="ARBA00001946"/>
    </source>
</evidence>
<dbReference type="SUPFAM" id="SSF48576">
    <property type="entry name" value="Terpenoid synthases"/>
    <property type="match status" value="1"/>
</dbReference>
<protein>
    <recommendedName>
        <fullName evidence="9">Polyprenyl synthetase</fullName>
    </recommendedName>
</protein>
<gene>
    <name evidence="7" type="ORF">A2983_03290</name>
</gene>
<comment type="caution">
    <text evidence="7">The sequence shown here is derived from an EMBL/GenBank/DDBJ whole genome shotgun (WGS) entry which is preliminary data.</text>
</comment>
<comment type="similarity">
    <text evidence="2 6">Belongs to the FPP/GGPP synthase family.</text>
</comment>
<dbReference type="Pfam" id="PF00348">
    <property type="entry name" value="polyprenyl_synt"/>
    <property type="match status" value="1"/>
</dbReference>
<evidence type="ECO:0000256" key="6">
    <source>
        <dbReference type="RuleBase" id="RU004466"/>
    </source>
</evidence>
<evidence type="ECO:0000313" key="8">
    <source>
        <dbReference type="Proteomes" id="UP000177040"/>
    </source>
</evidence>
<dbReference type="Proteomes" id="UP000177040">
    <property type="component" value="Unassembled WGS sequence"/>
</dbReference>
<dbReference type="PANTHER" id="PTHR12001:SF85">
    <property type="entry name" value="SHORT CHAIN ISOPRENYL DIPHOSPHATE SYNTHASE"/>
    <property type="match status" value="1"/>
</dbReference>
<accession>A0A1F6N3F3</accession>
<reference evidence="7 8" key="1">
    <citation type="journal article" date="2016" name="Nat. Commun.">
        <title>Thousands of microbial genomes shed light on interconnected biogeochemical processes in an aquifer system.</title>
        <authorList>
            <person name="Anantharaman K."/>
            <person name="Brown C.T."/>
            <person name="Hug L.A."/>
            <person name="Sharon I."/>
            <person name="Castelle C.J."/>
            <person name="Probst A.J."/>
            <person name="Thomas B.C."/>
            <person name="Singh A."/>
            <person name="Wilkins M.J."/>
            <person name="Karaoz U."/>
            <person name="Brodie E.L."/>
            <person name="Williams K.H."/>
            <person name="Hubbard S.S."/>
            <person name="Banfield J.F."/>
        </authorList>
    </citation>
    <scope>NUCLEOTIDE SEQUENCE [LARGE SCALE GENOMIC DNA]</scope>
</reference>
<keyword evidence="4" id="KW-0479">Metal-binding</keyword>
<evidence type="ECO:0000313" key="7">
    <source>
        <dbReference type="EMBL" id="OGH78515.1"/>
    </source>
</evidence>
<dbReference type="Gene3D" id="1.10.600.10">
    <property type="entry name" value="Farnesyl Diphosphate Synthase"/>
    <property type="match status" value="1"/>
</dbReference>
<dbReference type="InterPro" id="IPR000092">
    <property type="entry name" value="Polyprenyl_synt"/>
</dbReference>
<dbReference type="InterPro" id="IPR008949">
    <property type="entry name" value="Isoprenoid_synthase_dom_sf"/>
</dbReference>
<dbReference type="EMBL" id="MFQH01000009">
    <property type="protein sequence ID" value="OGH78515.1"/>
    <property type="molecule type" value="Genomic_DNA"/>
</dbReference>
<evidence type="ECO:0000256" key="2">
    <source>
        <dbReference type="ARBA" id="ARBA00006706"/>
    </source>
</evidence>
<evidence type="ECO:0008006" key="9">
    <source>
        <dbReference type="Google" id="ProtNLM"/>
    </source>
</evidence>
<organism evidence="7 8">
    <name type="scientific">Candidatus Magasanikbacteria bacterium RIFCSPLOWO2_01_FULL_40_15</name>
    <dbReference type="NCBI Taxonomy" id="1798686"/>
    <lineage>
        <taxon>Bacteria</taxon>
        <taxon>Candidatus Magasanikiibacteriota</taxon>
    </lineage>
</organism>
<evidence type="ECO:0000256" key="5">
    <source>
        <dbReference type="ARBA" id="ARBA00022842"/>
    </source>
</evidence>
<evidence type="ECO:0000256" key="4">
    <source>
        <dbReference type="ARBA" id="ARBA00022723"/>
    </source>
</evidence>
<sequence>MKDIERNLATWRQNIAAQVRTVIDDVENQAREDFSNDHYIFKELQLASQIGKAWRGGLCLLSAESFGAKETKIVEQVAGLIEVLHYALLIHDDIIDESPIRRDTLSFPARLKAIFEGRGVLAYERHGVGTAIAVGDYLIQFVLNQLISLECANETKVELLTLFLNILTRTTRAQVYDAVAHEPTHNIDDVLHLYESKTGAYSFVLPLVSGFILSHTPDETTRLFLKAIGESLGIAFQALDDLAGFNENGNSKNLIEDLNNKQPTLWCALLLPELNRSEKEKFNYTFWLDQIPLSQANYVRELCGKYKIREKILDMVQDHTGLCHDLVHDLPISKQNRRLFHQFVGLVQEYSGV</sequence>
<dbReference type="GO" id="GO:0046872">
    <property type="term" value="F:metal ion binding"/>
    <property type="evidence" value="ECO:0007669"/>
    <property type="project" value="UniProtKB-KW"/>
</dbReference>
<comment type="cofactor">
    <cofactor evidence="1">
        <name>Mg(2+)</name>
        <dbReference type="ChEBI" id="CHEBI:18420"/>
    </cofactor>
</comment>